<evidence type="ECO:0000256" key="5">
    <source>
        <dbReference type="ARBA" id="ARBA00022842"/>
    </source>
</evidence>
<dbReference type="PANTHER" id="PTHR11846:SF0">
    <property type="entry name" value="ADENYLOSUCCINATE SYNTHETASE"/>
    <property type="match status" value="1"/>
</dbReference>
<evidence type="ECO:0000256" key="4">
    <source>
        <dbReference type="ARBA" id="ARBA00022755"/>
    </source>
</evidence>
<dbReference type="InterPro" id="IPR042111">
    <property type="entry name" value="Adenylosuccinate_synth_dom3"/>
</dbReference>
<keyword evidence="5" id="KW-0460">Magnesium</keyword>
<keyword evidence="9" id="KW-1185">Reference proteome</keyword>
<organism evidence="8 9">
    <name type="scientific">Actinomadura adrarensis</name>
    <dbReference type="NCBI Taxonomy" id="1819600"/>
    <lineage>
        <taxon>Bacteria</taxon>
        <taxon>Bacillati</taxon>
        <taxon>Actinomycetota</taxon>
        <taxon>Actinomycetes</taxon>
        <taxon>Streptosporangiales</taxon>
        <taxon>Thermomonosporaceae</taxon>
        <taxon>Actinomadura</taxon>
    </lineage>
</organism>
<dbReference type="Proteomes" id="UP001597083">
    <property type="component" value="Unassembled WGS sequence"/>
</dbReference>
<evidence type="ECO:0000256" key="1">
    <source>
        <dbReference type="ARBA" id="ARBA00022598"/>
    </source>
</evidence>
<evidence type="ECO:0000256" key="3">
    <source>
        <dbReference type="ARBA" id="ARBA00022741"/>
    </source>
</evidence>
<dbReference type="SMART" id="SM00788">
    <property type="entry name" value="Adenylsucc_synt"/>
    <property type="match status" value="1"/>
</dbReference>
<dbReference type="EMBL" id="JBHTIR010003894">
    <property type="protein sequence ID" value="MFD0855988.1"/>
    <property type="molecule type" value="Genomic_DNA"/>
</dbReference>
<keyword evidence="4" id="KW-0658">Purine biosynthesis</keyword>
<feature type="compositionally biased region" description="Basic residues" evidence="7">
    <location>
        <begin position="283"/>
        <end position="297"/>
    </location>
</feature>
<keyword evidence="1 8" id="KW-0436">Ligase</keyword>
<evidence type="ECO:0000256" key="6">
    <source>
        <dbReference type="ARBA" id="ARBA00023134"/>
    </source>
</evidence>
<protein>
    <submittedName>
        <fullName evidence="8">Adenylosuccinate synthetase</fullName>
        <ecNumber evidence="8">6.3.4.4</ecNumber>
    </submittedName>
</protein>
<accession>A0ABW3CN88</accession>
<dbReference type="Gene3D" id="3.90.170.10">
    <property type="entry name" value="Adenylosuccinate Synthetase, subunit A, domain 3"/>
    <property type="match status" value="1"/>
</dbReference>
<gene>
    <name evidence="8" type="ORF">ACFQ07_27360</name>
</gene>
<name>A0ABW3CN88_9ACTN</name>
<evidence type="ECO:0000313" key="9">
    <source>
        <dbReference type="Proteomes" id="UP001597083"/>
    </source>
</evidence>
<keyword evidence="2" id="KW-0479">Metal-binding</keyword>
<dbReference type="InterPro" id="IPR027417">
    <property type="entry name" value="P-loop_NTPase"/>
</dbReference>
<feature type="non-terminal residue" evidence="8">
    <location>
        <position position="1"/>
    </location>
</feature>
<dbReference type="InterPro" id="IPR042110">
    <property type="entry name" value="Adenylosuccinate_synth_dom2"/>
</dbReference>
<evidence type="ECO:0000256" key="7">
    <source>
        <dbReference type="SAM" id="MobiDB-lite"/>
    </source>
</evidence>
<dbReference type="InterPro" id="IPR042109">
    <property type="entry name" value="Adenylosuccinate_synth_dom1"/>
</dbReference>
<evidence type="ECO:0000313" key="8">
    <source>
        <dbReference type="EMBL" id="MFD0855988.1"/>
    </source>
</evidence>
<proteinExistence type="inferred from homology"/>
<sequence length="297" mass="32202">AARHGSCGMGIGETVAYALSHADAPRVSDCLSPARLRSTLTALHDWYRDGFAGSSEPVPPVDDCMDAFTAFAERVQVVGDDYLPGLLRTRNVVFEGAQGVLLDEWHGFHPYTTWSTTTFANAETLLSEAGMAPDSALRLGVLRAYATRHGPGPFVTEDPALTADLPDRHNGTGRWQGTFRVGHLDAVALRYALDVTGPVDGLALTHLDVAEARDDLQLCVAYDEMERIPVTAKGDLETQAALTERLLTARPVYKPLGDAVAAVEETLRTPVVLRSYGPDPASKRRTPQPRARTRRTV</sequence>
<dbReference type="SUPFAM" id="SSF52540">
    <property type="entry name" value="P-loop containing nucleoside triphosphate hydrolases"/>
    <property type="match status" value="1"/>
</dbReference>
<dbReference type="HAMAP" id="MF_00011">
    <property type="entry name" value="Adenylosucc_synth"/>
    <property type="match status" value="1"/>
</dbReference>
<comment type="caution">
    <text evidence="8">The sequence shown here is derived from an EMBL/GenBank/DDBJ whole genome shotgun (WGS) entry which is preliminary data.</text>
</comment>
<dbReference type="GO" id="GO:0004019">
    <property type="term" value="F:adenylosuccinate synthase activity"/>
    <property type="evidence" value="ECO:0007669"/>
    <property type="project" value="UniProtKB-EC"/>
</dbReference>
<keyword evidence="6" id="KW-0342">GTP-binding</keyword>
<dbReference type="EC" id="6.3.4.4" evidence="8"/>
<dbReference type="PANTHER" id="PTHR11846">
    <property type="entry name" value="ADENYLOSUCCINATE SYNTHETASE"/>
    <property type="match status" value="1"/>
</dbReference>
<dbReference type="Gene3D" id="1.10.300.10">
    <property type="entry name" value="Adenylosuccinate Synthetase, subunit A, domain 2"/>
    <property type="match status" value="1"/>
</dbReference>
<reference evidence="9" key="1">
    <citation type="journal article" date="2019" name="Int. J. Syst. Evol. Microbiol.">
        <title>The Global Catalogue of Microorganisms (GCM) 10K type strain sequencing project: providing services to taxonomists for standard genome sequencing and annotation.</title>
        <authorList>
            <consortium name="The Broad Institute Genomics Platform"/>
            <consortium name="The Broad Institute Genome Sequencing Center for Infectious Disease"/>
            <person name="Wu L."/>
            <person name="Ma J."/>
        </authorList>
    </citation>
    <scope>NUCLEOTIDE SEQUENCE [LARGE SCALE GENOMIC DNA]</scope>
    <source>
        <strain evidence="9">JCM 31696</strain>
    </source>
</reference>
<feature type="region of interest" description="Disordered" evidence="7">
    <location>
        <begin position="274"/>
        <end position="297"/>
    </location>
</feature>
<dbReference type="Gene3D" id="3.40.440.10">
    <property type="entry name" value="Adenylosuccinate Synthetase, subunit A, domain 1"/>
    <property type="match status" value="1"/>
</dbReference>
<keyword evidence="3" id="KW-0547">Nucleotide-binding</keyword>
<evidence type="ECO:0000256" key="2">
    <source>
        <dbReference type="ARBA" id="ARBA00022723"/>
    </source>
</evidence>
<dbReference type="InterPro" id="IPR001114">
    <property type="entry name" value="Adenylosuccinate_synthetase"/>
</dbReference>
<dbReference type="Pfam" id="PF00709">
    <property type="entry name" value="Adenylsucc_synt"/>
    <property type="match status" value="1"/>
</dbReference>